<dbReference type="SUPFAM" id="SSF89124">
    <property type="entry name" value="Nop domain"/>
    <property type="match status" value="1"/>
</dbReference>
<dbReference type="GeneID" id="14871618"/>
<dbReference type="AlphaFoldDB" id="F4PXL3"/>
<dbReference type="RefSeq" id="XP_004357817.1">
    <property type="nucleotide sequence ID" value="XM_004357760.1"/>
</dbReference>
<dbReference type="InterPro" id="IPR002687">
    <property type="entry name" value="Nop_dom"/>
</dbReference>
<name>F4PXL3_CACFS</name>
<dbReference type="SMART" id="SM00931">
    <property type="entry name" value="NOSIC"/>
    <property type="match status" value="1"/>
</dbReference>
<dbReference type="EMBL" id="GL883014">
    <property type="protein sequence ID" value="EGG19523.1"/>
    <property type="molecule type" value="Genomic_DNA"/>
</dbReference>
<dbReference type="InterPro" id="IPR012976">
    <property type="entry name" value="NOSIC"/>
</dbReference>
<dbReference type="Gene3D" id="1.10.287.4070">
    <property type="match status" value="1"/>
</dbReference>
<dbReference type="STRING" id="1054147.F4PXL3"/>
<dbReference type="Proteomes" id="UP000007797">
    <property type="component" value="Unassembled WGS sequence"/>
</dbReference>
<dbReference type="PANTHER" id="PTHR10894">
    <property type="entry name" value="NUCLEOLAR PROTEIN 5 NUCLEOLAR PROTEIN NOP5 NOP58"/>
    <property type="match status" value="1"/>
</dbReference>
<evidence type="ECO:0000313" key="4">
    <source>
        <dbReference type="Proteomes" id="UP000007797"/>
    </source>
</evidence>
<dbReference type="InterPro" id="IPR036070">
    <property type="entry name" value="Nop_dom_sf"/>
</dbReference>
<dbReference type="GO" id="GO:0031428">
    <property type="term" value="C:box C/D methylation guide snoRNP complex"/>
    <property type="evidence" value="ECO:0007669"/>
    <property type="project" value="InterPro"/>
</dbReference>
<protein>
    <recommendedName>
        <fullName evidence="2">NOSIC domain-containing protein</fullName>
    </recommendedName>
</protein>
<reference evidence="4" key="1">
    <citation type="journal article" date="2011" name="Genome Res.">
        <title>Phylogeny-wide analysis of social amoeba genomes highlights ancient origins for complex intercellular communication.</title>
        <authorList>
            <person name="Heidel A.J."/>
            <person name="Lawal H.M."/>
            <person name="Felder M."/>
            <person name="Schilde C."/>
            <person name="Helps N.R."/>
            <person name="Tunggal B."/>
            <person name="Rivero F."/>
            <person name="John U."/>
            <person name="Schleicher M."/>
            <person name="Eichinger L."/>
            <person name="Platzer M."/>
            <person name="Noegel A.A."/>
            <person name="Schaap P."/>
            <person name="Gloeckner G."/>
        </authorList>
    </citation>
    <scope>NUCLEOTIDE SEQUENCE [LARGE SCALE GENOMIC DNA]</scope>
    <source>
        <strain evidence="4">SH3</strain>
    </source>
</reference>
<evidence type="ECO:0000256" key="1">
    <source>
        <dbReference type="ARBA" id="ARBA00009211"/>
    </source>
</evidence>
<gene>
    <name evidence="3" type="ORF">DFA_00101</name>
</gene>
<keyword evidence="4" id="KW-1185">Reference proteome</keyword>
<sequence length="150" mass="17533">MFRDTQQQQQQRGEDEFVNMIEPTKIDSTMVNGTYIMDELDEELDQLFVEISDLYDSHFPELVTLLVDQLQYCQVIERMGDRCNANQCDLTFLIPNHLQNDILQSAQLSNGTSITLENLIKCQQLCTQYLSINTYRLQLTDYLINKLIIQ</sequence>
<comment type="similarity">
    <text evidence="1">Belongs to the NOP5/NOP56 family.</text>
</comment>
<evidence type="ECO:0000313" key="3">
    <source>
        <dbReference type="EMBL" id="EGG19523.1"/>
    </source>
</evidence>
<dbReference type="KEGG" id="dfa:DFA_00101"/>
<dbReference type="PANTHER" id="PTHR10894:SF1">
    <property type="entry name" value="NUCLEOLAR PROTEIN 58"/>
    <property type="match status" value="1"/>
</dbReference>
<accession>F4PXL3</accession>
<feature type="domain" description="NOSIC" evidence="2">
    <location>
        <begin position="29"/>
        <end position="81"/>
    </location>
</feature>
<dbReference type="Pfam" id="PF01798">
    <property type="entry name" value="Nop"/>
    <property type="match status" value="1"/>
</dbReference>
<dbReference type="GO" id="GO:0030515">
    <property type="term" value="F:snoRNA binding"/>
    <property type="evidence" value="ECO:0007669"/>
    <property type="project" value="InterPro"/>
</dbReference>
<organism evidence="3 4">
    <name type="scientific">Cavenderia fasciculata</name>
    <name type="common">Slime mold</name>
    <name type="synonym">Dictyostelium fasciculatum</name>
    <dbReference type="NCBI Taxonomy" id="261658"/>
    <lineage>
        <taxon>Eukaryota</taxon>
        <taxon>Amoebozoa</taxon>
        <taxon>Evosea</taxon>
        <taxon>Eumycetozoa</taxon>
        <taxon>Dictyostelia</taxon>
        <taxon>Acytosteliales</taxon>
        <taxon>Cavenderiaceae</taxon>
        <taxon>Cavenderia</taxon>
    </lineage>
</organism>
<proteinExistence type="inferred from homology"/>
<evidence type="ECO:0000259" key="2">
    <source>
        <dbReference type="SMART" id="SM00931"/>
    </source>
</evidence>
<dbReference type="InterPro" id="IPR045056">
    <property type="entry name" value="Nop56/Nop58"/>
</dbReference>
<dbReference type="GO" id="GO:0032040">
    <property type="term" value="C:small-subunit processome"/>
    <property type="evidence" value="ECO:0007669"/>
    <property type="project" value="InterPro"/>
</dbReference>